<keyword evidence="3" id="KW-1185">Reference proteome</keyword>
<sequence length="128" mass="12708">MTMPPAAHRTAAALALWLLCGLLGLHGTPSGQPSSPSAGSPAGLAGVGGGAPDLLAARDPFRAVFGRPAGDARPAGLRGDGASAIVAAPHPCDPPVGQPLRHRAMVDHSAPDVPAHAFDARAPPRLMA</sequence>
<dbReference type="RefSeq" id="WP_180280094.1">
    <property type="nucleotide sequence ID" value="NZ_JABFDB010000001.1"/>
</dbReference>
<gene>
    <name evidence="2" type="ORF">HND93_01355</name>
</gene>
<evidence type="ECO:0000256" key="1">
    <source>
        <dbReference type="SAM" id="MobiDB-lite"/>
    </source>
</evidence>
<accession>A0ABX2T2Q3</accession>
<dbReference type="EMBL" id="JABFDB010000001">
    <property type="protein sequence ID" value="NYZ18342.1"/>
    <property type="molecule type" value="Genomic_DNA"/>
</dbReference>
<organism evidence="2 3">
    <name type="scientific">Azospirillum oleiclasticum</name>
    <dbReference type="NCBI Taxonomy" id="2735135"/>
    <lineage>
        <taxon>Bacteria</taxon>
        <taxon>Pseudomonadati</taxon>
        <taxon>Pseudomonadota</taxon>
        <taxon>Alphaproteobacteria</taxon>
        <taxon>Rhodospirillales</taxon>
        <taxon>Azospirillaceae</taxon>
        <taxon>Azospirillum</taxon>
    </lineage>
</organism>
<feature type="compositionally biased region" description="Low complexity" evidence="1">
    <location>
        <begin position="28"/>
        <end position="44"/>
    </location>
</feature>
<proteinExistence type="predicted"/>
<reference evidence="2 3" key="1">
    <citation type="submission" date="2020-05" db="EMBL/GenBank/DDBJ databases">
        <title>Azospirillum oleiclasticum sp. nov, a nitrogen-fixing and heavy crude oil-emulsifying bacterium isolated from the crude oil of Yumen Oilfield.</title>
        <authorList>
            <person name="Wu D."/>
            <person name="Cai M."/>
            <person name="Zhang X."/>
        </authorList>
    </citation>
    <scope>NUCLEOTIDE SEQUENCE [LARGE SCALE GENOMIC DNA]</scope>
    <source>
        <strain evidence="2 3">ROY-1-1-2</strain>
    </source>
</reference>
<protein>
    <submittedName>
        <fullName evidence="2">Uncharacterized protein</fullName>
    </submittedName>
</protein>
<evidence type="ECO:0000313" key="3">
    <source>
        <dbReference type="Proteomes" id="UP000584642"/>
    </source>
</evidence>
<evidence type="ECO:0000313" key="2">
    <source>
        <dbReference type="EMBL" id="NYZ18342.1"/>
    </source>
</evidence>
<name>A0ABX2T2Q3_9PROT</name>
<comment type="caution">
    <text evidence="2">The sequence shown here is derived from an EMBL/GenBank/DDBJ whole genome shotgun (WGS) entry which is preliminary data.</text>
</comment>
<dbReference type="Proteomes" id="UP000584642">
    <property type="component" value="Unassembled WGS sequence"/>
</dbReference>
<feature type="region of interest" description="Disordered" evidence="1">
    <location>
        <begin position="28"/>
        <end position="51"/>
    </location>
</feature>